<feature type="compositionally biased region" description="Basic and acidic residues" evidence="6">
    <location>
        <begin position="315"/>
        <end position="329"/>
    </location>
</feature>
<dbReference type="FunFam" id="2.20.25.80:FF:000002">
    <property type="entry name" value="probable WRKY transcription factor 31"/>
    <property type="match status" value="1"/>
</dbReference>
<keyword evidence="10" id="KW-1185">Reference proteome</keyword>
<reference evidence="9" key="3">
    <citation type="submission" date="2020-12" db="UniProtKB">
        <authorList>
            <consortium name="EnsemblPlants"/>
        </authorList>
    </citation>
    <scope>IDENTIFICATION</scope>
</reference>
<dbReference type="InterPro" id="IPR036576">
    <property type="entry name" value="WRKY_dom_sf"/>
</dbReference>
<feature type="region of interest" description="Disordered" evidence="6">
    <location>
        <begin position="1"/>
        <end position="36"/>
    </location>
</feature>
<feature type="compositionally biased region" description="Basic and acidic residues" evidence="6">
    <location>
        <begin position="123"/>
        <end position="140"/>
    </location>
</feature>
<feature type="region of interest" description="Disordered" evidence="6">
    <location>
        <begin position="123"/>
        <end position="156"/>
    </location>
</feature>
<feature type="compositionally biased region" description="Polar residues" evidence="6">
    <location>
        <begin position="664"/>
        <end position="697"/>
    </location>
</feature>
<organism evidence="8">
    <name type="scientific">Physcomitrium patens</name>
    <name type="common">Spreading-leaved earth moss</name>
    <name type="synonym">Physcomitrella patens</name>
    <dbReference type="NCBI Taxonomy" id="3218"/>
    <lineage>
        <taxon>Eukaryota</taxon>
        <taxon>Viridiplantae</taxon>
        <taxon>Streptophyta</taxon>
        <taxon>Embryophyta</taxon>
        <taxon>Bryophyta</taxon>
        <taxon>Bryophytina</taxon>
        <taxon>Bryopsida</taxon>
        <taxon>Funariidae</taxon>
        <taxon>Funariales</taxon>
        <taxon>Funariaceae</taxon>
        <taxon>Physcomitrium</taxon>
    </lineage>
</organism>
<accession>A0A2K1JPG3</accession>
<dbReference type="PROSITE" id="PS50811">
    <property type="entry name" value="WRKY"/>
    <property type="match status" value="1"/>
</dbReference>
<gene>
    <name evidence="9" type="primary">LOC112289235</name>
    <name evidence="8" type="ORF">PHYPA_015799</name>
</gene>
<evidence type="ECO:0000256" key="4">
    <source>
        <dbReference type="ARBA" id="ARBA00023163"/>
    </source>
</evidence>
<dbReference type="Gramene" id="Pp3c12_4260V3.1">
    <property type="protein sequence ID" value="Pp3c12_4260V3.1"/>
    <property type="gene ID" value="Pp3c12_4260"/>
</dbReference>
<feature type="region of interest" description="Disordered" evidence="6">
    <location>
        <begin position="271"/>
        <end position="348"/>
    </location>
</feature>
<dbReference type="GO" id="GO:0003700">
    <property type="term" value="F:DNA-binding transcription factor activity"/>
    <property type="evidence" value="ECO:0007669"/>
    <property type="project" value="InterPro"/>
</dbReference>
<dbReference type="Gramene" id="Pp3c12_4260V3.2">
    <property type="protein sequence ID" value="Pp3c12_4260V3.2"/>
    <property type="gene ID" value="Pp3c12_4260"/>
</dbReference>
<dbReference type="PANTHER" id="PTHR31429:SF106">
    <property type="entry name" value="WRKY TRANSCRIPTION FACTOR 31-RELATED"/>
    <property type="match status" value="1"/>
</dbReference>
<feature type="compositionally biased region" description="Polar residues" evidence="6">
    <location>
        <begin position="271"/>
        <end position="298"/>
    </location>
</feature>
<dbReference type="AlphaFoldDB" id="A0A2K1JPG3"/>
<dbReference type="Pfam" id="PF03106">
    <property type="entry name" value="WRKY"/>
    <property type="match status" value="1"/>
</dbReference>
<dbReference type="PANTHER" id="PTHR31429">
    <property type="entry name" value="WRKY TRANSCRIPTION FACTOR 36-RELATED"/>
    <property type="match status" value="1"/>
</dbReference>
<dbReference type="SMART" id="SM00774">
    <property type="entry name" value="WRKY"/>
    <property type="match status" value="1"/>
</dbReference>
<dbReference type="Gene3D" id="2.20.25.80">
    <property type="entry name" value="WRKY domain"/>
    <property type="match status" value="1"/>
</dbReference>
<dbReference type="GO" id="GO:0043565">
    <property type="term" value="F:sequence-specific DNA binding"/>
    <property type="evidence" value="ECO:0007669"/>
    <property type="project" value="InterPro"/>
</dbReference>
<dbReference type="EnsemblPlants" id="Pp3c12_4260V3.1">
    <property type="protein sequence ID" value="Pp3c12_4260V3.1"/>
    <property type="gene ID" value="Pp3c12_4260"/>
</dbReference>
<dbReference type="InterPro" id="IPR003657">
    <property type="entry name" value="WRKY_dom"/>
</dbReference>
<keyword evidence="2" id="KW-0805">Transcription regulation</keyword>
<dbReference type="SUPFAM" id="SSF118290">
    <property type="entry name" value="WRKY DNA-binding domain"/>
    <property type="match status" value="1"/>
</dbReference>
<dbReference type="OrthoDB" id="2020995at2759"/>
<reference evidence="8 10" key="1">
    <citation type="journal article" date="2008" name="Science">
        <title>The Physcomitrella genome reveals evolutionary insights into the conquest of land by plants.</title>
        <authorList>
            <person name="Rensing S."/>
            <person name="Lang D."/>
            <person name="Zimmer A."/>
            <person name="Terry A."/>
            <person name="Salamov A."/>
            <person name="Shapiro H."/>
            <person name="Nishiyama T."/>
            <person name="Perroud P.-F."/>
            <person name="Lindquist E."/>
            <person name="Kamisugi Y."/>
            <person name="Tanahashi T."/>
            <person name="Sakakibara K."/>
            <person name="Fujita T."/>
            <person name="Oishi K."/>
            <person name="Shin-I T."/>
            <person name="Kuroki Y."/>
            <person name="Toyoda A."/>
            <person name="Suzuki Y."/>
            <person name="Hashimoto A."/>
            <person name="Yamaguchi K."/>
            <person name="Sugano A."/>
            <person name="Kohara Y."/>
            <person name="Fujiyama A."/>
            <person name="Anterola A."/>
            <person name="Aoki S."/>
            <person name="Ashton N."/>
            <person name="Barbazuk W.B."/>
            <person name="Barker E."/>
            <person name="Bennetzen J."/>
            <person name="Bezanilla M."/>
            <person name="Blankenship R."/>
            <person name="Cho S.H."/>
            <person name="Dutcher S."/>
            <person name="Estelle M."/>
            <person name="Fawcett J.A."/>
            <person name="Gundlach H."/>
            <person name="Hanada K."/>
            <person name="Heyl A."/>
            <person name="Hicks K.A."/>
            <person name="Hugh J."/>
            <person name="Lohr M."/>
            <person name="Mayer K."/>
            <person name="Melkozernov A."/>
            <person name="Murata T."/>
            <person name="Nelson D."/>
            <person name="Pils B."/>
            <person name="Prigge M."/>
            <person name="Reiss B."/>
            <person name="Renner T."/>
            <person name="Rombauts S."/>
            <person name="Rushton P."/>
            <person name="Sanderfoot A."/>
            <person name="Schween G."/>
            <person name="Shiu S.-H."/>
            <person name="Stueber K."/>
            <person name="Theodoulou F.L."/>
            <person name="Tu H."/>
            <person name="Van de Peer Y."/>
            <person name="Verrier P.J."/>
            <person name="Waters E."/>
            <person name="Wood A."/>
            <person name="Yang L."/>
            <person name="Cove D."/>
            <person name="Cuming A."/>
            <person name="Hasebe M."/>
            <person name="Lucas S."/>
            <person name="Mishler D.B."/>
            <person name="Reski R."/>
            <person name="Grigoriev I."/>
            <person name="Quatrano R.S."/>
            <person name="Boore J.L."/>
        </authorList>
    </citation>
    <scope>NUCLEOTIDE SEQUENCE [LARGE SCALE GENOMIC DNA]</scope>
    <source>
        <strain evidence="9 10">cv. Gransden 2004</strain>
    </source>
</reference>
<reference evidence="8 10" key="2">
    <citation type="journal article" date="2018" name="Plant J.">
        <title>The Physcomitrella patens chromosome-scale assembly reveals moss genome structure and evolution.</title>
        <authorList>
            <person name="Lang D."/>
            <person name="Ullrich K.K."/>
            <person name="Murat F."/>
            <person name="Fuchs J."/>
            <person name="Jenkins J."/>
            <person name="Haas F.B."/>
            <person name="Piednoel M."/>
            <person name="Gundlach H."/>
            <person name="Van Bel M."/>
            <person name="Meyberg R."/>
            <person name="Vives C."/>
            <person name="Morata J."/>
            <person name="Symeonidi A."/>
            <person name="Hiss M."/>
            <person name="Muchero W."/>
            <person name="Kamisugi Y."/>
            <person name="Saleh O."/>
            <person name="Blanc G."/>
            <person name="Decker E.L."/>
            <person name="van Gessel N."/>
            <person name="Grimwood J."/>
            <person name="Hayes R.D."/>
            <person name="Graham S.W."/>
            <person name="Gunter L.E."/>
            <person name="McDaniel S.F."/>
            <person name="Hoernstein S.N.W."/>
            <person name="Larsson A."/>
            <person name="Li F.W."/>
            <person name="Perroud P.F."/>
            <person name="Phillips J."/>
            <person name="Ranjan P."/>
            <person name="Rokshar D.S."/>
            <person name="Rothfels C.J."/>
            <person name="Schneider L."/>
            <person name="Shu S."/>
            <person name="Stevenson D.W."/>
            <person name="Thummler F."/>
            <person name="Tillich M."/>
            <person name="Villarreal Aguilar J.C."/>
            <person name="Widiez T."/>
            <person name="Wong G.K."/>
            <person name="Wymore A."/>
            <person name="Zhang Y."/>
            <person name="Zimmer A.D."/>
            <person name="Quatrano R.S."/>
            <person name="Mayer K.F.X."/>
            <person name="Goodstein D."/>
            <person name="Casacuberta J.M."/>
            <person name="Vandepoele K."/>
            <person name="Reski R."/>
            <person name="Cuming A.C."/>
            <person name="Tuskan G.A."/>
            <person name="Maumus F."/>
            <person name="Salse J."/>
            <person name="Schmutz J."/>
            <person name="Rensing S.A."/>
        </authorList>
    </citation>
    <scope>NUCLEOTIDE SEQUENCE [LARGE SCALE GENOMIC DNA]</scope>
    <source>
        <strain evidence="9 10">cv. Gransden 2004</strain>
    </source>
</reference>
<evidence type="ECO:0000256" key="6">
    <source>
        <dbReference type="SAM" id="MobiDB-lite"/>
    </source>
</evidence>
<dbReference type="FunCoup" id="A0A2K1JPG3">
    <property type="interactions" value="315"/>
</dbReference>
<comment type="subcellular location">
    <subcellularLocation>
        <location evidence="1">Nucleus</location>
    </subcellularLocation>
</comment>
<dbReference type="InterPro" id="IPR044810">
    <property type="entry name" value="WRKY_plant"/>
</dbReference>
<dbReference type="GO" id="GO:0005634">
    <property type="term" value="C:nucleus"/>
    <property type="evidence" value="ECO:0007669"/>
    <property type="project" value="UniProtKB-SubCell"/>
</dbReference>
<dbReference type="EMBL" id="ABEU02000012">
    <property type="protein sequence ID" value="PNR43418.1"/>
    <property type="molecule type" value="Genomic_DNA"/>
</dbReference>
<keyword evidence="3" id="KW-0238">DNA-binding</keyword>
<evidence type="ECO:0000256" key="5">
    <source>
        <dbReference type="ARBA" id="ARBA00023242"/>
    </source>
</evidence>
<evidence type="ECO:0000256" key="2">
    <source>
        <dbReference type="ARBA" id="ARBA00023015"/>
    </source>
</evidence>
<feature type="region of interest" description="Disordered" evidence="6">
    <location>
        <begin position="223"/>
        <end position="246"/>
    </location>
</feature>
<dbReference type="Proteomes" id="UP000006727">
    <property type="component" value="Chromosome 12"/>
</dbReference>
<feature type="region of interest" description="Disordered" evidence="6">
    <location>
        <begin position="660"/>
        <end position="699"/>
    </location>
</feature>
<keyword evidence="4" id="KW-0804">Transcription</keyword>
<dbReference type="RefSeq" id="XP_024390053.1">
    <property type="nucleotide sequence ID" value="XM_024534285.2"/>
</dbReference>
<keyword evidence="5" id="KW-0539">Nucleus</keyword>
<feature type="domain" description="WRKY" evidence="7">
    <location>
        <begin position="366"/>
        <end position="432"/>
    </location>
</feature>
<evidence type="ECO:0000313" key="8">
    <source>
        <dbReference type="EMBL" id="PNR43418.1"/>
    </source>
</evidence>
<dbReference type="GeneID" id="112289235"/>
<dbReference type="KEGG" id="ppp:112289235"/>
<evidence type="ECO:0000256" key="1">
    <source>
        <dbReference type="ARBA" id="ARBA00004123"/>
    </source>
</evidence>
<evidence type="ECO:0000313" key="9">
    <source>
        <dbReference type="EnsemblPlants" id="Pp3c12_4260V3.1"/>
    </source>
</evidence>
<evidence type="ECO:0000313" key="10">
    <source>
        <dbReference type="Proteomes" id="UP000006727"/>
    </source>
</evidence>
<evidence type="ECO:0000259" key="7">
    <source>
        <dbReference type="PROSITE" id="PS50811"/>
    </source>
</evidence>
<dbReference type="PaxDb" id="3218-PP1S246_89V6.1"/>
<protein>
    <recommendedName>
        <fullName evidence="7">WRKY domain-containing protein</fullName>
    </recommendedName>
</protein>
<dbReference type="EnsemblPlants" id="Pp3c12_4260V3.2">
    <property type="protein sequence ID" value="Pp3c12_4260V3.2"/>
    <property type="gene ID" value="Pp3c12_4260"/>
</dbReference>
<feature type="compositionally biased region" description="Polar residues" evidence="6">
    <location>
        <begin position="21"/>
        <end position="34"/>
    </location>
</feature>
<proteinExistence type="predicted"/>
<name>A0A2K1JPG3_PHYPA</name>
<sequence length="748" mass="79516">MGSPSGGVVEKEEENRFDSMPMTTAVVQKQSGSSGRVDMVRKIDLSLKLAEDSDDKDEEMESDEHELNTQTRLDHQMCSVEDTGANNHPVQIQVSQQHSDDGYAFTCEVKGCGSEVRERDHLVVDSLTQRDKTGSDRSTVDNESPPPSPVGLPASAASKLKDELIAARTEITRLRQENDRFRSVLMHLTMEHHNLQMLVVASMQRHSDSTIYPVQSLLTQDASSTPAAHGALTSRNSDRENLRAGSPLKSTVHVKIAKHMGLVHALNSQVPKVEVTTRSRPRTGSASPERSTSPTESLQGCPPMLHPPSPAEESDQPRKRASEPTEHKANKSMKLAQNGAPSDVPVTQVEGDSNFRKARVSVRTRSDASTINDGCQWRKYGQKMAKGNPCPRAYYRCTVMSGCPVRKQVQRCAKDTSILVSTYEGTHNHPLSTAAAAMASTTSAAASMFLAGSTSCDMTFMTSAPQFMQMAGSQGPNPAAVPTNTASASFPSITLDLTNGPMNQLGLRLTNSSGSTTTNLQHLQGVITNGVVTSQRGSQQQFMTVPKQPATGNTPMFLMNGTAGAAVVTNCAPLSNLGSAFSPAGTLSNQFMQHHPSVESSSGVFSKHPAGPQTQALQPSLAESVTAATAMITSDPKFTAALAAAITSIIGQQNQNSRNQFSQVVGNQTRQGQQNASSPPSAFTTVAPSGSVVSPHSSAAPGEAALSTVLKSALMSLTKDQPANGLFNSVKPTPGHGFVVAAVPNRRP</sequence>
<evidence type="ECO:0000256" key="3">
    <source>
        <dbReference type="ARBA" id="ARBA00023125"/>
    </source>
</evidence>